<keyword evidence="2" id="KW-1185">Reference proteome</keyword>
<name>A0A0R1IYA0_9LACO</name>
<dbReference type="EMBL" id="AZDG01000021">
    <property type="protein sequence ID" value="KRK63823.1"/>
    <property type="molecule type" value="Genomic_DNA"/>
</dbReference>
<sequence length="77" mass="8816">MVQMKKSLIELTKEYIDSLDEGMMDASFDRLKLIQKKYITPEIEGVKIIETVKVPEKKSNITYDVSNEMSITLECAA</sequence>
<dbReference type="AlphaFoldDB" id="A0A0R1IYA0"/>
<dbReference type="STRING" id="1423811.FC72_GL001060"/>
<dbReference type="Proteomes" id="UP000050929">
    <property type="component" value="Unassembled WGS sequence"/>
</dbReference>
<gene>
    <name evidence="1" type="ORF">FC72_GL001060</name>
</gene>
<organism evidence="1 2">
    <name type="scientific">Companilactobacillus tucceti DSM 20183</name>
    <dbReference type="NCBI Taxonomy" id="1423811"/>
    <lineage>
        <taxon>Bacteria</taxon>
        <taxon>Bacillati</taxon>
        <taxon>Bacillota</taxon>
        <taxon>Bacilli</taxon>
        <taxon>Lactobacillales</taxon>
        <taxon>Lactobacillaceae</taxon>
        <taxon>Companilactobacillus</taxon>
    </lineage>
</organism>
<reference evidence="1 2" key="1">
    <citation type="journal article" date="2015" name="Genome Announc.">
        <title>Expanding the biotechnology potential of lactobacilli through comparative genomics of 213 strains and associated genera.</title>
        <authorList>
            <person name="Sun Z."/>
            <person name="Harris H.M."/>
            <person name="McCann A."/>
            <person name="Guo C."/>
            <person name="Argimon S."/>
            <person name="Zhang W."/>
            <person name="Yang X."/>
            <person name="Jeffery I.B."/>
            <person name="Cooney J.C."/>
            <person name="Kagawa T.F."/>
            <person name="Liu W."/>
            <person name="Song Y."/>
            <person name="Salvetti E."/>
            <person name="Wrobel A."/>
            <person name="Rasinkangas P."/>
            <person name="Parkhill J."/>
            <person name="Rea M.C."/>
            <person name="O'Sullivan O."/>
            <person name="Ritari J."/>
            <person name="Douillard F.P."/>
            <person name="Paul Ross R."/>
            <person name="Yang R."/>
            <person name="Briner A.E."/>
            <person name="Felis G.E."/>
            <person name="de Vos W.M."/>
            <person name="Barrangou R."/>
            <person name="Klaenhammer T.R."/>
            <person name="Caufield P.W."/>
            <person name="Cui Y."/>
            <person name="Zhang H."/>
            <person name="O'Toole P.W."/>
        </authorList>
    </citation>
    <scope>NUCLEOTIDE SEQUENCE [LARGE SCALE GENOMIC DNA]</scope>
    <source>
        <strain evidence="1 2">DSM 20183</strain>
    </source>
</reference>
<evidence type="ECO:0000313" key="1">
    <source>
        <dbReference type="EMBL" id="KRK63823.1"/>
    </source>
</evidence>
<evidence type="ECO:0000313" key="2">
    <source>
        <dbReference type="Proteomes" id="UP000050929"/>
    </source>
</evidence>
<dbReference type="PATRIC" id="fig|1423811.3.peg.1073"/>
<protein>
    <submittedName>
        <fullName evidence="1">Uncharacterized protein</fullName>
    </submittedName>
</protein>
<accession>A0A0R1IYA0</accession>
<comment type="caution">
    <text evidence="1">The sequence shown here is derived from an EMBL/GenBank/DDBJ whole genome shotgun (WGS) entry which is preliminary data.</text>
</comment>
<proteinExistence type="predicted"/>